<dbReference type="EMBL" id="JAAGRN010000006">
    <property type="protein sequence ID" value="NDY83705.1"/>
    <property type="molecule type" value="Genomic_DNA"/>
</dbReference>
<sequence>MSTRSINAELIIAIMLNTPAVVALVGNRRALAQLPPNTPMPALVYTVIDSKPTPNLNYQIGEQRALARIQINPLASTIGEVKAIHEAVRAALDFKHQTIVVDQKVISCRLDLMGPVDKDTDAGLWTQPYDYLLNFVEFSTD</sequence>
<gene>
    <name evidence="1" type="ORF">G3I67_10715</name>
</gene>
<protein>
    <submittedName>
        <fullName evidence="1">DUF3168 domain-containing protein</fullName>
    </submittedName>
</protein>
<dbReference type="InterPro" id="IPR021508">
    <property type="entry name" value="Gp17-like"/>
</dbReference>
<evidence type="ECO:0000313" key="1">
    <source>
        <dbReference type="EMBL" id="NDY83705.1"/>
    </source>
</evidence>
<organism evidence="1">
    <name type="scientific">Sheuella amnicola</name>
    <dbReference type="NCBI Taxonomy" id="2707330"/>
    <lineage>
        <taxon>Bacteria</taxon>
        <taxon>Pseudomonadati</taxon>
        <taxon>Pseudomonadota</taxon>
        <taxon>Betaproteobacteria</taxon>
        <taxon>Burkholderiales</taxon>
        <taxon>Alcaligenaceae</taxon>
        <taxon>Sheuella</taxon>
    </lineage>
</organism>
<reference evidence="1" key="1">
    <citation type="submission" date="2020-02" db="EMBL/GenBank/DDBJ databases">
        <authorList>
            <person name="Chen W.-M."/>
        </authorList>
    </citation>
    <scope>NUCLEOTIDE SEQUENCE</scope>
    <source>
        <strain evidence="1">NBD-18</strain>
    </source>
</reference>
<dbReference type="RefSeq" id="WP_163655150.1">
    <property type="nucleotide sequence ID" value="NZ_JAAGRN010000006.1"/>
</dbReference>
<proteinExistence type="predicted"/>
<dbReference type="InterPro" id="IPR053745">
    <property type="entry name" value="Viral_Tail_Comp_sf"/>
</dbReference>
<dbReference type="Gene3D" id="3.30.2000.30">
    <property type="match status" value="1"/>
</dbReference>
<accession>A0A6B2R8T3</accession>
<dbReference type="AlphaFoldDB" id="A0A6B2R8T3"/>
<name>A0A6B2R8T3_9BURK</name>
<dbReference type="Pfam" id="PF11367">
    <property type="entry name" value="Tail_completion_gp17"/>
    <property type="match status" value="1"/>
</dbReference>
<comment type="caution">
    <text evidence="1">The sequence shown here is derived from an EMBL/GenBank/DDBJ whole genome shotgun (WGS) entry which is preliminary data.</text>
</comment>